<accession>A0A7G5GTV1</accession>
<name>A0A7G5GTV1_9BACT</name>
<gene>
    <name evidence="1" type="ORF">H3H32_30950</name>
</gene>
<evidence type="ECO:0000313" key="2">
    <source>
        <dbReference type="Proteomes" id="UP000515369"/>
    </source>
</evidence>
<dbReference type="Proteomes" id="UP000515369">
    <property type="component" value="Chromosome"/>
</dbReference>
<reference evidence="1 2" key="1">
    <citation type="submission" date="2020-07" db="EMBL/GenBank/DDBJ databases">
        <title>Spirosoma foliorum sp. nov., isolated from the leaves on the Nejang mountain Korea, Republic of.</title>
        <authorList>
            <person name="Ho H."/>
            <person name="Lee Y.-J."/>
            <person name="Nurcahyanto D.-A."/>
            <person name="Kim S.-G."/>
        </authorList>
    </citation>
    <scope>NUCLEOTIDE SEQUENCE [LARGE SCALE GENOMIC DNA]</scope>
    <source>
        <strain evidence="1 2">PL0136</strain>
    </source>
</reference>
<evidence type="ECO:0008006" key="3">
    <source>
        <dbReference type="Google" id="ProtNLM"/>
    </source>
</evidence>
<dbReference type="AlphaFoldDB" id="A0A7G5GTV1"/>
<sequence length="128" mass="13966">MIKLLYISLIVLILIGCNGGLSNRTFEGNTYQATLRLDSTNINDELGSLISGATKMEYVFGKNEKGSIRSVVGAVSNDHPITWEVKNDSLILTSEGANGVSSKHWGITKNNEGYLINDGKYSLQLVKE</sequence>
<dbReference type="PROSITE" id="PS51257">
    <property type="entry name" value="PROKAR_LIPOPROTEIN"/>
    <property type="match status" value="1"/>
</dbReference>
<keyword evidence="2" id="KW-1185">Reference proteome</keyword>
<protein>
    <recommendedName>
        <fullName evidence="3">Lipocalin-like domain-containing protein</fullName>
    </recommendedName>
</protein>
<dbReference type="KEGG" id="sfol:H3H32_30950"/>
<proteinExistence type="predicted"/>
<organism evidence="1 2">
    <name type="scientific">Spirosoma foliorum</name>
    <dbReference type="NCBI Taxonomy" id="2710596"/>
    <lineage>
        <taxon>Bacteria</taxon>
        <taxon>Pseudomonadati</taxon>
        <taxon>Bacteroidota</taxon>
        <taxon>Cytophagia</taxon>
        <taxon>Cytophagales</taxon>
        <taxon>Cytophagaceae</taxon>
        <taxon>Spirosoma</taxon>
    </lineage>
</organism>
<dbReference type="RefSeq" id="WP_182459602.1">
    <property type="nucleotide sequence ID" value="NZ_CP059732.1"/>
</dbReference>
<dbReference type="EMBL" id="CP059732">
    <property type="protein sequence ID" value="QMW02293.1"/>
    <property type="molecule type" value="Genomic_DNA"/>
</dbReference>
<evidence type="ECO:0000313" key="1">
    <source>
        <dbReference type="EMBL" id="QMW02293.1"/>
    </source>
</evidence>